<dbReference type="GO" id="GO:0003700">
    <property type="term" value="F:DNA-binding transcription factor activity"/>
    <property type="evidence" value="ECO:0007669"/>
    <property type="project" value="InterPro"/>
</dbReference>
<proteinExistence type="predicted"/>
<comment type="caution">
    <text evidence="5">The sequence shown here is derived from an EMBL/GenBank/DDBJ whole genome shotgun (WGS) entry which is preliminary data.</text>
</comment>
<dbReference type="InterPro" id="IPR020449">
    <property type="entry name" value="Tscrpt_reg_AraC-type_HTH"/>
</dbReference>
<dbReference type="Proteomes" id="UP000443353">
    <property type="component" value="Unassembled WGS sequence"/>
</dbReference>
<dbReference type="PROSITE" id="PS01124">
    <property type="entry name" value="HTH_ARAC_FAMILY_2"/>
    <property type="match status" value="1"/>
</dbReference>
<evidence type="ECO:0000259" key="4">
    <source>
        <dbReference type="PROSITE" id="PS01124"/>
    </source>
</evidence>
<dbReference type="SMART" id="SM00342">
    <property type="entry name" value="HTH_ARAC"/>
    <property type="match status" value="1"/>
</dbReference>
<keyword evidence="2" id="KW-0238">DNA-binding</keyword>
<feature type="domain" description="HTH araC/xylS-type" evidence="4">
    <location>
        <begin position="213"/>
        <end position="314"/>
    </location>
</feature>
<dbReference type="GO" id="GO:0043565">
    <property type="term" value="F:sequence-specific DNA binding"/>
    <property type="evidence" value="ECO:0007669"/>
    <property type="project" value="InterPro"/>
</dbReference>
<dbReference type="PANTHER" id="PTHR46796">
    <property type="entry name" value="HTH-TYPE TRANSCRIPTIONAL ACTIVATOR RHAS-RELATED"/>
    <property type="match status" value="1"/>
</dbReference>
<keyword evidence="3" id="KW-0804">Transcription</keyword>
<evidence type="ECO:0000256" key="1">
    <source>
        <dbReference type="ARBA" id="ARBA00023015"/>
    </source>
</evidence>
<dbReference type="InterPro" id="IPR018060">
    <property type="entry name" value="HTH_AraC"/>
</dbReference>
<sequence>MSMKSVPTISTADLSRLIAALDVQIVTLAECLVSPGYNLVMGGHPCPGIHYVLEGTGLMYLRNAAPVKVEPHTLVIVPPDCPFRLEVFKGDESPGATEPVTGADHMNIVDSVYRFTAGNEGPRTVLICGYFRTLYGASMDLFETLAAPIVEKFRADDRLDVTLKCAMDELVAQEIGYGAMTGALLKQVIIALVRKSLSSMNVWIERFAMLSDPQVARVFADMVAQPGKGHTVHTLAETACLSRSAFVARFTNAIGRSPMAVLREVRMRQAAADLAAGNMSIDQVIRNTGYASRSSFARAFRQAYGMDPSGYRESILRNKDVSTSGR</sequence>
<protein>
    <submittedName>
        <fullName evidence="5">Helix-turn-helix domain-containing protein</fullName>
    </submittedName>
</protein>
<evidence type="ECO:0000313" key="6">
    <source>
        <dbReference type="Proteomes" id="UP000443353"/>
    </source>
</evidence>
<dbReference type="InterPro" id="IPR050204">
    <property type="entry name" value="AraC_XylS_family_regulators"/>
</dbReference>
<gene>
    <name evidence="5" type="ORF">GPY61_25445</name>
</gene>
<organism evidence="5 6">
    <name type="scientific">Massilia cellulosiltytica</name>
    <dbReference type="NCBI Taxonomy" id="2683234"/>
    <lineage>
        <taxon>Bacteria</taxon>
        <taxon>Pseudomonadati</taxon>
        <taxon>Pseudomonadota</taxon>
        <taxon>Betaproteobacteria</taxon>
        <taxon>Burkholderiales</taxon>
        <taxon>Oxalobacteraceae</taxon>
        <taxon>Telluria group</taxon>
        <taxon>Massilia</taxon>
    </lineage>
</organism>
<evidence type="ECO:0000256" key="3">
    <source>
        <dbReference type="ARBA" id="ARBA00023163"/>
    </source>
</evidence>
<dbReference type="InterPro" id="IPR032783">
    <property type="entry name" value="AraC_lig"/>
</dbReference>
<keyword evidence="6" id="KW-1185">Reference proteome</keyword>
<dbReference type="PRINTS" id="PR00032">
    <property type="entry name" value="HTHARAC"/>
</dbReference>
<dbReference type="Pfam" id="PF12833">
    <property type="entry name" value="HTH_18"/>
    <property type="match status" value="1"/>
</dbReference>
<dbReference type="PANTHER" id="PTHR46796:SF7">
    <property type="entry name" value="ARAC FAMILY TRANSCRIPTIONAL REGULATOR"/>
    <property type="match status" value="1"/>
</dbReference>
<accession>A0A7X3KA58</accession>
<dbReference type="InterPro" id="IPR009057">
    <property type="entry name" value="Homeodomain-like_sf"/>
</dbReference>
<name>A0A7X3KA58_9BURK</name>
<dbReference type="InterPro" id="IPR011051">
    <property type="entry name" value="RmlC_Cupin_sf"/>
</dbReference>
<evidence type="ECO:0000256" key="2">
    <source>
        <dbReference type="ARBA" id="ARBA00023125"/>
    </source>
</evidence>
<dbReference type="SUPFAM" id="SSF51182">
    <property type="entry name" value="RmlC-like cupins"/>
    <property type="match status" value="1"/>
</dbReference>
<keyword evidence="1" id="KW-0805">Transcription regulation</keyword>
<reference evidence="5 6" key="1">
    <citation type="submission" date="2019-12" db="EMBL/GenBank/DDBJ databases">
        <authorList>
            <person name="Li C."/>
            <person name="Zhao J."/>
        </authorList>
    </citation>
    <scope>NUCLEOTIDE SEQUENCE [LARGE SCALE GENOMIC DNA]</scope>
    <source>
        <strain evidence="5 6">NEAU-DD11</strain>
    </source>
</reference>
<dbReference type="Pfam" id="PF12852">
    <property type="entry name" value="Cupin_6"/>
    <property type="match status" value="1"/>
</dbReference>
<dbReference type="AlphaFoldDB" id="A0A7X3KA58"/>
<dbReference type="Gene3D" id="1.10.10.60">
    <property type="entry name" value="Homeodomain-like"/>
    <property type="match status" value="1"/>
</dbReference>
<evidence type="ECO:0000313" key="5">
    <source>
        <dbReference type="EMBL" id="MVW63272.1"/>
    </source>
</evidence>
<dbReference type="SUPFAM" id="SSF46689">
    <property type="entry name" value="Homeodomain-like"/>
    <property type="match status" value="1"/>
</dbReference>
<dbReference type="EMBL" id="WSES01000008">
    <property type="protein sequence ID" value="MVW63272.1"/>
    <property type="molecule type" value="Genomic_DNA"/>
</dbReference>